<feature type="transmembrane region" description="Helical" evidence="1">
    <location>
        <begin position="84"/>
        <end position="105"/>
    </location>
</feature>
<dbReference type="Proteomes" id="UP000245802">
    <property type="component" value="Chromosome"/>
</dbReference>
<dbReference type="KEGG" id="gog:C1280_35505"/>
<proteinExistence type="predicted"/>
<keyword evidence="3" id="KW-1185">Reference proteome</keyword>
<feature type="transmembrane region" description="Helical" evidence="1">
    <location>
        <begin position="171"/>
        <end position="189"/>
    </location>
</feature>
<evidence type="ECO:0000256" key="1">
    <source>
        <dbReference type="SAM" id="Phobius"/>
    </source>
</evidence>
<evidence type="ECO:0000313" key="2">
    <source>
        <dbReference type="EMBL" id="AWM41784.1"/>
    </source>
</evidence>
<reference evidence="2 3" key="1">
    <citation type="submission" date="2018-01" db="EMBL/GenBank/DDBJ databases">
        <title>G. obscuriglobus.</title>
        <authorList>
            <person name="Franke J."/>
            <person name="Blomberg W."/>
            <person name="Selmecki A."/>
        </authorList>
    </citation>
    <scope>NUCLEOTIDE SEQUENCE [LARGE SCALE GENOMIC DNA]</scope>
    <source>
        <strain evidence="2 3">DSM 5831</strain>
    </source>
</reference>
<dbReference type="AlphaFoldDB" id="A0A2Z3HIX9"/>
<dbReference type="EMBL" id="CP025958">
    <property type="protein sequence ID" value="AWM41784.1"/>
    <property type="molecule type" value="Genomic_DNA"/>
</dbReference>
<keyword evidence="1" id="KW-1133">Transmembrane helix</keyword>
<sequence>MDQNAELIPEHERDALAVARSVVPQDEVPYAWIADVAKSKYDAFMKAFDDLDAKAGAIIGYMGGGTGLATLGTLFTVLNSSVSSLVVIFTFPAIACSGAALCLAARARCTKKVFPPPTAGSLIEVANQFHGDKHAAEKLKAIMATQWELCSARMRTVVTEKAHDVDTATKGFVIAVFLLVLPLLGALFYPKDDAIKTQDSNIYIKEMPASKAP</sequence>
<feature type="transmembrane region" description="Helical" evidence="1">
    <location>
        <begin position="55"/>
        <end position="78"/>
    </location>
</feature>
<keyword evidence="1" id="KW-0812">Transmembrane</keyword>
<accession>A0A2Z3HIX9</accession>
<gene>
    <name evidence="2" type="ORF">C1280_35505</name>
</gene>
<keyword evidence="1" id="KW-0472">Membrane</keyword>
<evidence type="ECO:0000313" key="3">
    <source>
        <dbReference type="Proteomes" id="UP000245802"/>
    </source>
</evidence>
<protein>
    <submittedName>
        <fullName evidence="2">Uncharacterized protein</fullName>
    </submittedName>
</protein>
<organism evidence="2 3">
    <name type="scientific">Gemmata obscuriglobus</name>
    <dbReference type="NCBI Taxonomy" id="114"/>
    <lineage>
        <taxon>Bacteria</taxon>
        <taxon>Pseudomonadati</taxon>
        <taxon>Planctomycetota</taxon>
        <taxon>Planctomycetia</taxon>
        <taxon>Gemmatales</taxon>
        <taxon>Gemmataceae</taxon>
        <taxon>Gemmata</taxon>
    </lineage>
</organism>
<name>A0A2Z3HIX9_9BACT</name>